<dbReference type="Proteomes" id="UP000316921">
    <property type="component" value="Chromosome"/>
</dbReference>
<sequence length="119" mass="12415">MSNDPQIPHPVLDRMGAAVAWKRKAEAAGIKLGRVPGKAETLRSKIQERHGAAVLASATARLELSEADTLAAQLAALADGVTDDLPDMLRVLRAAEQVEPAATEATEAAEQPEPVGGES</sequence>
<gene>
    <name evidence="2" type="ORF">Pla133_27580</name>
</gene>
<evidence type="ECO:0000313" key="2">
    <source>
        <dbReference type="EMBL" id="QDU67670.1"/>
    </source>
</evidence>
<evidence type="ECO:0000313" key="3">
    <source>
        <dbReference type="Proteomes" id="UP000316921"/>
    </source>
</evidence>
<organism evidence="2 3">
    <name type="scientific">Engelhardtia mirabilis</name>
    <dbReference type="NCBI Taxonomy" id="2528011"/>
    <lineage>
        <taxon>Bacteria</taxon>
        <taxon>Pseudomonadati</taxon>
        <taxon>Planctomycetota</taxon>
        <taxon>Planctomycetia</taxon>
        <taxon>Planctomycetia incertae sedis</taxon>
        <taxon>Engelhardtia</taxon>
    </lineage>
</organism>
<dbReference type="EMBL" id="CP036287">
    <property type="protein sequence ID" value="QDU67670.1"/>
    <property type="molecule type" value="Genomic_DNA"/>
</dbReference>
<keyword evidence="3" id="KW-1185">Reference proteome</keyword>
<reference evidence="2 3" key="1">
    <citation type="submission" date="2019-02" db="EMBL/GenBank/DDBJ databases">
        <title>Deep-cultivation of Planctomycetes and their phenomic and genomic characterization uncovers novel biology.</title>
        <authorList>
            <person name="Wiegand S."/>
            <person name="Jogler M."/>
            <person name="Boedeker C."/>
            <person name="Pinto D."/>
            <person name="Vollmers J."/>
            <person name="Rivas-Marin E."/>
            <person name="Kohn T."/>
            <person name="Peeters S.H."/>
            <person name="Heuer A."/>
            <person name="Rast P."/>
            <person name="Oberbeckmann S."/>
            <person name="Bunk B."/>
            <person name="Jeske O."/>
            <person name="Meyerdierks A."/>
            <person name="Storesund J.E."/>
            <person name="Kallscheuer N."/>
            <person name="Luecker S."/>
            <person name="Lage O.M."/>
            <person name="Pohl T."/>
            <person name="Merkel B.J."/>
            <person name="Hornburger P."/>
            <person name="Mueller R.-W."/>
            <person name="Bruemmer F."/>
            <person name="Labrenz M."/>
            <person name="Spormann A.M."/>
            <person name="Op den Camp H."/>
            <person name="Overmann J."/>
            <person name="Amann R."/>
            <person name="Jetten M.S.M."/>
            <person name="Mascher T."/>
            <person name="Medema M.H."/>
            <person name="Devos D.P."/>
            <person name="Kaster A.-K."/>
            <person name="Ovreas L."/>
            <person name="Rohde M."/>
            <person name="Galperin M.Y."/>
            <person name="Jogler C."/>
        </authorList>
    </citation>
    <scope>NUCLEOTIDE SEQUENCE [LARGE SCALE GENOMIC DNA]</scope>
    <source>
        <strain evidence="2 3">Pla133</strain>
    </source>
</reference>
<feature type="region of interest" description="Disordered" evidence="1">
    <location>
        <begin position="99"/>
        <end position="119"/>
    </location>
</feature>
<evidence type="ECO:0000256" key="1">
    <source>
        <dbReference type="SAM" id="MobiDB-lite"/>
    </source>
</evidence>
<dbReference type="KEGG" id="pbap:Pla133_27580"/>
<proteinExistence type="predicted"/>
<name>A0A518BL13_9BACT</name>
<protein>
    <submittedName>
        <fullName evidence="2">Uncharacterized protein</fullName>
    </submittedName>
</protein>
<dbReference type="AlphaFoldDB" id="A0A518BL13"/>
<accession>A0A518BL13</accession>